<evidence type="ECO:0000256" key="8">
    <source>
        <dbReference type="ARBA" id="ARBA00025217"/>
    </source>
</evidence>
<evidence type="ECO:0000259" key="13">
    <source>
        <dbReference type="Pfam" id="PF08264"/>
    </source>
</evidence>
<evidence type="ECO:0000313" key="14">
    <source>
        <dbReference type="EMBL" id="SIN62559.1"/>
    </source>
</evidence>
<evidence type="ECO:0000256" key="10">
    <source>
        <dbReference type="HAMAP-Rule" id="MF_02002"/>
    </source>
</evidence>
<dbReference type="Pfam" id="PF06827">
    <property type="entry name" value="zf-FPG_IleRS"/>
    <property type="match status" value="1"/>
</dbReference>
<dbReference type="EMBL" id="FSQZ01000001">
    <property type="protein sequence ID" value="SIN62559.1"/>
    <property type="molecule type" value="Genomic_DNA"/>
</dbReference>
<comment type="caution">
    <text evidence="14">The sequence shown here is derived from an EMBL/GenBank/DDBJ whole genome shotgun (WGS) entry which is preliminary data.</text>
</comment>
<dbReference type="HAMAP" id="MF_02002">
    <property type="entry name" value="Ile_tRNA_synth_type1"/>
    <property type="match status" value="1"/>
</dbReference>
<evidence type="ECO:0000256" key="1">
    <source>
        <dbReference type="ARBA" id="ARBA00006887"/>
    </source>
</evidence>
<feature type="binding site" evidence="10">
    <location>
        <position position="900"/>
    </location>
    <ligand>
        <name>Zn(2+)</name>
        <dbReference type="ChEBI" id="CHEBI:29105"/>
    </ligand>
</feature>
<evidence type="ECO:0000259" key="11">
    <source>
        <dbReference type="Pfam" id="PF00133"/>
    </source>
</evidence>
<dbReference type="CDD" id="cd00818">
    <property type="entry name" value="IleRS_core"/>
    <property type="match status" value="1"/>
</dbReference>
<keyword evidence="10" id="KW-0479">Metal-binding</keyword>
<dbReference type="EC" id="6.1.1.5" evidence="10"/>
<keyword evidence="10" id="KW-0862">Zinc</keyword>
<keyword evidence="4 10" id="KW-0547">Nucleotide-binding</keyword>
<keyword evidence="6 10" id="KW-0648">Protein biosynthesis</keyword>
<evidence type="ECO:0000256" key="3">
    <source>
        <dbReference type="ARBA" id="ARBA00022598"/>
    </source>
</evidence>
<dbReference type="InterPro" id="IPR023585">
    <property type="entry name" value="Ile-tRNA-ligase_type1"/>
</dbReference>
<feature type="short sequence motif" description="'HIGH' region" evidence="10">
    <location>
        <begin position="59"/>
        <end position="69"/>
    </location>
</feature>
<keyword evidence="3 10" id="KW-0436">Ligase</keyword>
<dbReference type="Gene3D" id="3.40.50.620">
    <property type="entry name" value="HUPs"/>
    <property type="match status" value="2"/>
</dbReference>
<gene>
    <name evidence="10" type="primary">ileS</name>
    <name evidence="14" type="ORF">SAMN05444368_0190</name>
</gene>
<evidence type="ECO:0000256" key="5">
    <source>
        <dbReference type="ARBA" id="ARBA00022840"/>
    </source>
</evidence>
<dbReference type="InterPro" id="IPR009080">
    <property type="entry name" value="tRNAsynth_Ia_anticodon-bd"/>
</dbReference>
<dbReference type="PANTHER" id="PTHR42765">
    <property type="entry name" value="SOLEUCYL-TRNA SYNTHETASE"/>
    <property type="match status" value="1"/>
</dbReference>
<feature type="binding site" evidence="10">
    <location>
        <position position="559"/>
    </location>
    <ligand>
        <name>L-isoleucyl-5'-AMP</name>
        <dbReference type="ChEBI" id="CHEBI:178002"/>
    </ligand>
</feature>
<proteinExistence type="inferred from homology"/>
<accession>A0ABY1JAS3</accession>
<feature type="binding site" evidence="10">
    <location>
        <position position="919"/>
    </location>
    <ligand>
        <name>Zn(2+)</name>
        <dbReference type="ChEBI" id="CHEBI:29105"/>
    </ligand>
</feature>
<comment type="cofactor">
    <cofactor evidence="10">
        <name>Zn(2+)</name>
        <dbReference type="ChEBI" id="CHEBI:29105"/>
    </cofactor>
    <text evidence="10">Binds 1 zinc ion per subunit.</text>
</comment>
<evidence type="ECO:0000256" key="7">
    <source>
        <dbReference type="ARBA" id="ARBA00023146"/>
    </source>
</evidence>
<keyword evidence="15" id="KW-1185">Reference proteome</keyword>
<name>A0ABY1JAS3_9BACT</name>
<dbReference type="RefSeq" id="WP_074199003.1">
    <property type="nucleotide sequence ID" value="NZ_FSQZ01000001.1"/>
</dbReference>
<reference evidence="14 15" key="1">
    <citation type="submission" date="2016-11" db="EMBL/GenBank/DDBJ databases">
        <authorList>
            <person name="Varghese N."/>
            <person name="Submissions S."/>
        </authorList>
    </citation>
    <scope>NUCLEOTIDE SEQUENCE [LARGE SCALE GENOMIC DNA]</scope>
    <source>
        <strain evidence="14 15">DSM 20664</strain>
    </source>
</reference>
<dbReference type="Proteomes" id="UP000185093">
    <property type="component" value="Unassembled WGS sequence"/>
</dbReference>
<dbReference type="InterPro" id="IPR002300">
    <property type="entry name" value="aa-tRNA-synth_Ia"/>
</dbReference>
<dbReference type="InterPro" id="IPR010663">
    <property type="entry name" value="Znf_FPG/IleRS"/>
</dbReference>
<keyword evidence="5 10" id="KW-0067">ATP-binding</keyword>
<sequence length="928" mass="106720">MPDDYKETLNLPKTSFPMKANLAKKELDILKFWEDIDIYRKLIDKRKGAEHFILHDGPPYANGNIHIGTAFNKILKDMIPKYKWMRGYFSPYVPGWDTHGLPIELRTLKDEGVDKDSLHPTELRAKCKAYAERFIDIQREEFKRLGVVGDWDDPYITFKPEYEAIELEAFAEMVDRGYVYRGQKPIYWCTDCETALAAAEIEYEDIYSPSIYVAYPLNKDDFAFLNGREAYAIIWTTTPWTLPASLAIAVHPDFEYVFASCGDKIYLLAKGLMDKVQHDTGITFDSVLYEIKGKELEGRKAVHPFYDDREILFVLGEYVSLDDGSGCVHTAPGHGVEDFETGVKYGLEIYNPVDDKGYFLPETPIVGGLSLDDGSRKVLEILKKSGRLLGEGKIMHSYPHCWRCKKPVIFRATNQWFIAVSQFKEDSLRAISSVQWIPSWGQERIANMVRDRSDWCISRQRIWGVPIPAFYCNDCGELILTSDRIRKVSARVRVHGSDCWWQMKPEELLDELAFCPKCHSKSLRKETDIFDVWFDSGTSHLAVLTTRPELKWPATMYLEGSDQHRGWFQTSLLTSVATKGRAPFEMVLTHGFIVDGEGRKMSKSLGNVVQPQEVIEKYGADILRLWVASTDYRNDIRISETILKNLVESYRRIRNTMRYMLGNLSDFDPHKDSLPPDEMEEMDLWILSKLQGVISKVTKGFENFEFHVPTFTIHQFCVNELSAFYLDVNKDRLYVEAAISKLRRSCQTAMWVMAKTLTQMLSPILSFTAEEVWQYLRQIDATLPESVFLTDWPDLDSKLYHEALEAKWERILWLRGAVSRALEAARSQDLIGQSLEACVNIKLDSQTQDLKDLLSSYWWKEVFIVSDVKWVEELPEAPVVHTDEDTGVKIAITMAEGEKCPRCWMYAPEVAHKGLCGRCASVLAMQSR</sequence>
<comment type="subunit">
    <text evidence="10">Monomer.</text>
</comment>
<dbReference type="InterPro" id="IPR050081">
    <property type="entry name" value="Ile-tRNA_ligase"/>
</dbReference>
<organism evidence="14 15">
    <name type="scientific">Acetomicrobium flavidum</name>
    <dbReference type="NCBI Taxonomy" id="49896"/>
    <lineage>
        <taxon>Bacteria</taxon>
        <taxon>Thermotogati</taxon>
        <taxon>Synergistota</taxon>
        <taxon>Synergistia</taxon>
        <taxon>Synergistales</taxon>
        <taxon>Acetomicrobiaceae</taxon>
        <taxon>Acetomicrobium</taxon>
    </lineage>
</organism>
<keyword evidence="7 10" id="KW-0030">Aminoacyl-tRNA synthetase</keyword>
<dbReference type="CDD" id="cd07960">
    <property type="entry name" value="Anticodon_Ia_Ile_BEm"/>
    <property type="match status" value="1"/>
</dbReference>
<dbReference type="Gene3D" id="1.10.10.830">
    <property type="entry name" value="Ile-tRNA synthetase CP2 domain-like"/>
    <property type="match status" value="1"/>
</dbReference>
<dbReference type="PANTHER" id="PTHR42765:SF1">
    <property type="entry name" value="ISOLEUCINE--TRNA LIGASE, MITOCHONDRIAL"/>
    <property type="match status" value="1"/>
</dbReference>
<comment type="catalytic activity">
    <reaction evidence="9 10">
        <text>tRNA(Ile) + L-isoleucine + ATP = L-isoleucyl-tRNA(Ile) + AMP + diphosphate</text>
        <dbReference type="Rhea" id="RHEA:11060"/>
        <dbReference type="Rhea" id="RHEA-COMP:9666"/>
        <dbReference type="Rhea" id="RHEA-COMP:9695"/>
        <dbReference type="ChEBI" id="CHEBI:30616"/>
        <dbReference type="ChEBI" id="CHEBI:33019"/>
        <dbReference type="ChEBI" id="CHEBI:58045"/>
        <dbReference type="ChEBI" id="CHEBI:78442"/>
        <dbReference type="ChEBI" id="CHEBI:78528"/>
        <dbReference type="ChEBI" id="CHEBI:456215"/>
        <dbReference type="EC" id="6.1.1.5"/>
    </reaction>
</comment>
<feature type="short sequence motif" description="'KMSKS' region" evidence="10">
    <location>
        <begin position="600"/>
        <end position="604"/>
    </location>
</feature>
<dbReference type="InterPro" id="IPR014729">
    <property type="entry name" value="Rossmann-like_a/b/a_fold"/>
</dbReference>
<evidence type="ECO:0000256" key="2">
    <source>
        <dbReference type="ARBA" id="ARBA00022490"/>
    </source>
</evidence>
<dbReference type="SUPFAM" id="SSF47323">
    <property type="entry name" value="Anticodon-binding domain of a subclass of class I aminoacyl-tRNA synthetases"/>
    <property type="match status" value="1"/>
</dbReference>
<dbReference type="Gene3D" id="1.10.730.20">
    <property type="match status" value="1"/>
</dbReference>
<comment type="domain">
    <text evidence="10">IleRS has two distinct active sites: one for aminoacylation and one for editing. The misactivated valine is translocated from the active site to the editing site, which sterically excludes the correctly activated isoleucine. The single editing site contains two valyl binding pockets, one specific for each substrate (Val-AMP or Val-tRNA(Ile)).</text>
</comment>
<dbReference type="InterPro" id="IPR002301">
    <property type="entry name" value="Ile-tRNA-ligase"/>
</dbReference>
<comment type="similarity">
    <text evidence="1 10">Belongs to the class-I aminoacyl-tRNA synthetase family. IleS type 1 subfamily.</text>
</comment>
<dbReference type="NCBIfam" id="TIGR00392">
    <property type="entry name" value="ileS"/>
    <property type="match status" value="1"/>
</dbReference>
<evidence type="ECO:0000313" key="15">
    <source>
        <dbReference type="Proteomes" id="UP000185093"/>
    </source>
</evidence>
<feature type="domain" description="Aminoacyl-tRNA synthetase class Ia" evidence="11">
    <location>
        <begin position="29"/>
        <end position="639"/>
    </location>
</feature>
<evidence type="ECO:0000256" key="6">
    <source>
        <dbReference type="ARBA" id="ARBA00022917"/>
    </source>
</evidence>
<dbReference type="InterPro" id="IPR001412">
    <property type="entry name" value="aa-tRNA-synth_I_CS"/>
</dbReference>
<comment type="function">
    <text evidence="8 10">Catalyzes the attachment of isoleucine to tRNA(Ile). As IleRS can inadvertently accommodate and process structurally similar amino acids such as valine, to avoid such errors it has two additional distinct tRNA(Ile)-dependent editing activities. One activity is designated as 'pretransfer' editing and involves the hydrolysis of activated Val-AMP. The other activity is designated 'posttransfer' editing and involves deacylation of mischarged Val-tRNA(Ile).</text>
</comment>
<evidence type="ECO:0000256" key="9">
    <source>
        <dbReference type="ARBA" id="ARBA00048359"/>
    </source>
</evidence>
<feature type="binding site" evidence="10">
    <location>
        <position position="603"/>
    </location>
    <ligand>
        <name>ATP</name>
        <dbReference type="ChEBI" id="CHEBI:30616"/>
    </ligand>
</feature>
<dbReference type="Pfam" id="PF00133">
    <property type="entry name" value="tRNA-synt_1"/>
    <property type="match status" value="1"/>
</dbReference>
<dbReference type="SUPFAM" id="SSF52374">
    <property type="entry name" value="Nucleotidylyl transferase"/>
    <property type="match status" value="1"/>
</dbReference>
<protein>
    <recommendedName>
        <fullName evidence="10">Isoleucine--tRNA ligase</fullName>
        <ecNumber evidence="10">6.1.1.5</ecNumber>
    </recommendedName>
    <alternativeName>
        <fullName evidence="10">Isoleucyl-tRNA synthetase</fullName>
        <shortName evidence="10">IleRS</shortName>
    </alternativeName>
</protein>
<dbReference type="Gene3D" id="3.90.740.10">
    <property type="entry name" value="Valyl/Leucyl/Isoleucyl-tRNA synthetase, editing domain"/>
    <property type="match status" value="1"/>
</dbReference>
<feature type="binding site" evidence="10">
    <location>
        <position position="903"/>
    </location>
    <ligand>
        <name>Zn(2+)</name>
        <dbReference type="ChEBI" id="CHEBI:29105"/>
    </ligand>
</feature>
<dbReference type="InterPro" id="IPR033708">
    <property type="entry name" value="Anticodon_Ile_BEm"/>
</dbReference>
<dbReference type="PROSITE" id="PS00178">
    <property type="entry name" value="AA_TRNA_LIGASE_I"/>
    <property type="match status" value="1"/>
</dbReference>
<dbReference type="PRINTS" id="PR00984">
    <property type="entry name" value="TRNASYNTHILE"/>
</dbReference>
<feature type="domain" description="Methionyl/Valyl/Leucyl/Isoleucyl-tRNA synthetase anticodon-binding" evidence="13">
    <location>
        <begin position="683"/>
        <end position="839"/>
    </location>
</feature>
<dbReference type="Pfam" id="PF08264">
    <property type="entry name" value="Anticodon_1"/>
    <property type="match status" value="1"/>
</dbReference>
<keyword evidence="2 10" id="KW-0963">Cytoplasm</keyword>
<feature type="domain" description="Zinc finger FPG/IleRS-type" evidence="12">
    <location>
        <begin position="897"/>
        <end position="922"/>
    </location>
</feature>
<dbReference type="InterPro" id="IPR009008">
    <property type="entry name" value="Val/Leu/Ile-tRNA-synth_edit"/>
</dbReference>
<dbReference type="InterPro" id="IPR013155">
    <property type="entry name" value="M/V/L/I-tRNA-synth_anticd-bd"/>
</dbReference>
<evidence type="ECO:0000259" key="12">
    <source>
        <dbReference type="Pfam" id="PF06827"/>
    </source>
</evidence>
<dbReference type="SUPFAM" id="SSF50677">
    <property type="entry name" value="ValRS/IleRS/LeuRS editing domain"/>
    <property type="match status" value="1"/>
</dbReference>
<evidence type="ECO:0000256" key="4">
    <source>
        <dbReference type="ARBA" id="ARBA00022741"/>
    </source>
</evidence>
<feature type="binding site" evidence="10">
    <location>
        <position position="916"/>
    </location>
    <ligand>
        <name>Zn(2+)</name>
        <dbReference type="ChEBI" id="CHEBI:29105"/>
    </ligand>
</feature>
<comment type="subcellular location">
    <subcellularLocation>
        <location evidence="10">Cytoplasm</location>
    </subcellularLocation>
</comment>